<dbReference type="SMART" id="SM00421">
    <property type="entry name" value="HTH_LUXR"/>
    <property type="match status" value="1"/>
</dbReference>
<dbReference type="AlphaFoldDB" id="A0A316ETT4"/>
<keyword evidence="3" id="KW-0804">Transcription</keyword>
<evidence type="ECO:0000313" key="5">
    <source>
        <dbReference type="EMBL" id="PWK36054.1"/>
    </source>
</evidence>
<dbReference type="PANTHER" id="PTHR44688:SF16">
    <property type="entry name" value="DNA-BINDING TRANSCRIPTIONAL ACTIVATOR DEVR_DOSR"/>
    <property type="match status" value="1"/>
</dbReference>
<reference evidence="5 6" key="1">
    <citation type="submission" date="2018-05" db="EMBL/GenBank/DDBJ databases">
        <title>Genomic Encyclopedia of Archaeal and Bacterial Type Strains, Phase II (KMG-II): from individual species to whole genera.</title>
        <authorList>
            <person name="Goeker M."/>
        </authorList>
    </citation>
    <scope>NUCLEOTIDE SEQUENCE [LARGE SCALE GENOMIC DNA]</scope>
    <source>
        <strain evidence="5 6">DSM 45184</strain>
    </source>
</reference>
<dbReference type="InterPro" id="IPR036388">
    <property type="entry name" value="WH-like_DNA-bd_sf"/>
</dbReference>
<keyword evidence="1" id="KW-0805">Transcription regulation</keyword>
<dbReference type="GO" id="GO:0006355">
    <property type="term" value="P:regulation of DNA-templated transcription"/>
    <property type="evidence" value="ECO:0007669"/>
    <property type="project" value="InterPro"/>
</dbReference>
<keyword evidence="6" id="KW-1185">Reference proteome</keyword>
<dbReference type="PROSITE" id="PS50043">
    <property type="entry name" value="HTH_LUXR_2"/>
    <property type="match status" value="1"/>
</dbReference>
<evidence type="ECO:0000256" key="2">
    <source>
        <dbReference type="ARBA" id="ARBA00023125"/>
    </source>
</evidence>
<name>A0A316ETT4_9ACTN</name>
<sequence>MMSIGLRGYETEQRQVMRLLHAVSTGVGAVLHVEGGWGSGRTLLARETAATARRLNLAVVDADWPADAVPELLTRAGTGPGAPPGPVLVVLDDLHLADPALLRSLQTLPWQLRDRPIGWLLSRRRGAGGVQADQLFAQQHPAGGHVDLRPLTAQAAGLLAADQSAGTLIGLPNLLRATAGNPLLTIELVRGVHEEGPDCISGTPPSRVRQCVRRCLAALSVDCRQLLQVGAVLGVRFALADAATMLRRPAADLLAPMEELLSADLLTCDGDQLLFGQEVFWRSVLTLLPGPGRAALNQVAADAQLTTAAGPPPPVTGIRSARTAHDLPQWSALSDTERTVARLVSQGLTNQQIASHVFRSPHTINYHLRRIFRKLEIRSRVDLARLALQHYSLADDVMDVAG</sequence>
<dbReference type="PRINTS" id="PR00038">
    <property type="entry name" value="HTHLUXR"/>
</dbReference>
<accession>A0A316ETT4</accession>
<dbReference type="InterPro" id="IPR016032">
    <property type="entry name" value="Sig_transdc_resp-reg_C-effctor"/>
</dbReference>
<dbReference type="Gene3D" id="1.10.10.10">
    <property type="entry name" value="Winged helix-like DNA-binding domain superfamily/Winged helix DNA-binding domain"/>
    <property type="match status" value="1"/>
</dbReference>
<comment type="caution">
    <text evidence="5">The sequence shown here is derived from an EMBL/GenBank/DDBJ whole genome shotgun (WGS) entry which is preliminary data.</text>
</comment>
<protein>
    <submittedName>
        <fullName evidence="5">Regulatory LuxR family protein</fullName>
    </submittedName>
</protein>
<dbReference type="EMBL" id="QGGR01000024">
    <property type="protein sequence ID" value="PWK36054.1"/>
    <property type="molecule type" value="Genomic_DNA"/>
</dbReference>
<organism evidence="5 6">
    <name type="scientific">Actinoplanes xinjiangensis</name>
    <dbReference type="NCBI Taxonomy" id="512350"/>
    <lineage>
        <taxon>Bacteria</taxon>
        <taxon>Bacillati</taxon>
        <taxon>Actinomycetota</taxon>
        <taxon>Actinomycetes</taxon>
        <taxon>Micromonosporales</taxon>
        <taxon>Micromonosporaceae</taxon>
        <taxon>Actinoplanes</taxon>
    </lineage>
</organism>
<dbReference type="Pfam" id="PF00196">
    <property type="entry name" value="GerE"/>
    <property type="match status" value="1"/>
</dbReference>
<dbReference type="PROSITE" id="PS00622">
    <property type="entry name" value="HTH_LUXR_1"/>
    <property type="match status" value="1"/>
</dbReference>
<proteinExistence type="predicted"/>
<dbReference type="SUPFAM" id="SSF46894">
    <property type="entry name" value="C-terminal effector domain of the bipartite response regulators"/>
    <property type="match status" value="1"/>
</dbReference>
<keyword evidence="2" id="KW-0238">DNA-binding</keyword>
<dbReference type="Proteomes" id="UP000245697">
    <property type="component" value="Unassembled WGS sequence"/>
</dbReference>
<dbReference type="InterPro" id="IPR000792">
    <property type="entry name" value="Tscrpt_reg_LuxR_C"/>
</dbReference>
<evidence type="ECO:0000313" key="6">
    <source>
        <dbReference type="Proteomes" id="UP000245697"/>
    </source>
</evidence>
<evidence type="ECO:0000259" key="4">
    <source>
        <dbReference type="PROSITE" id="PS50043"/>
    </source>
</evidence>
<evidence type="ECO:0000256" key="1">
    <source>
        <dbReference type="ARBA" id="ARBA00023015"/>
    </source>
</evidence>
<dbReference type="GO" id="GO:0003677">
    <property type="term" value="F:DNA binding"/>
    <property type="evidence" value="ECO:0007669"/>
    <property type="project" value="UniProtKB-KW"/>
</dbReference>
<evidence type="ECO:0000256" key="3">
    <source>
        <dbReference type="ARBA" id="ARBA00023163"/>
    </source>
</evidence>
<dbReference type="PANTHER" id="PTHR44688">
    <property type="entry name" value="DNA-BINDING TRANSCRIPTIONAL ACTIVATOR DEVR_DOSR"/>
    <property type="match status" value="1"/>
</dbReference>
<gene>
    <name evidence="5" type="ORF">BC793_12435</name>
</gene>
<dbReference type="CDD" id="cd06170">
    <property type="entry name" value="LuxR_C_like"/>
    <property type="match status" value="1"/>
</dbReference>
<feature type="domain" description="HTH luxR-type" evidence="4">
    <location>
        <begin position="326"/>
        <end position="391"/>
    </location>
</feature>